<evidence type="ECO:0000313" key="6">
    <source>
        <dbReference type="Proteomes" id="UP000256491"/>
    </source>
</evidence>
<dbReference type="Pfam" id="PF13688">
    <property type="entry name" value="Reprolysin_5"/>
    <property type="match status" value="1"/>
</dbReference>
<dbReference type="SUPFAM" id="SSF49854">
    <property type="entry name" value="Spermadhesin, CUB domain"/>
    <property type="match status" value="1"/>
</dbReference>
<sequence length="727" mass="78995">MMKKVLLICFMQCFVLGFSQKLKPVAQKISEYHNGKIESKTYDLFEVNNNTDKLAEYRKSATDISVISLKSSELKRLVNDKPDLIEITFPFAGGRQITVEMYKNQIFTNSFKVVTNTGKTVNYTPGVYYQGIVKGNNNSIVAFSFFNNDVVGVASTPELGNIVVGKAKNSEDFVSYSDSKLTGTNPFICGVDELKENNDQKISYDPNANKNTTLTQNCVRVYYEVCFKPYQNNGSNTTTVTNWLTAIHNNIATLYTNDDIKTALSEIYIWTTQDPYTGSPSSNLNKFSAARQTFNGDLAHLINTPSTTSIAFLNSLCKTYAHAYSGISQTYNNVPVYSWTIQAMTHEMGHGLGSPHTHACAWNGNNTPIDWCGPTAMPSIINSEGLTCTSNVLPPSGTIMSYCHLMSNIGINFSNGFGTQPAALIRSTIDSKPCLGTNCTTSCVPSISSIAPTSTTQNSANMFITDAISSSWKYKVSKLDGTNVTTGNTNSPSFSIANLQPGTYYKVDAVGPCANETYYQKSGLVLTDADWCGGVPFTDTGGSAGSYKNNEELVKTFYPASGSSMTMTFTAFDLEEDYDFMYVYNGPSTASPVFANGNNLTGNTVPGPFTSTDPSGAITVKFVSDAGVTANGWNVNFSCNVLGVADVNTKNNSINIYPNPAKNMIVISSDETLKSYKIFDEAGRLVSSASSLKGNKTEVNLSSIQTGNYVISIETEKQTVNKKLIKQ</sequence>
<dbReference type="PANTHER" id="PTHR11905">
    <property type="entry name" value="ADAM A DISINTEGRIN AND METALLOPROTEASE DOMAIN"/>
    <property type="match status" value="1"/>
</dbReference>
<dbReference type="Proteomes" id="UP000256491">
    <property type="component" value="Unassembled WGS sequence"/>
</dbReference>
<organism evidence="5 6">
    <name type="scientific">Chryseobacterium rhizosphaerae</name>
    <dbReference type="NCBI Taxonomy" id="395937"/>
    <lineage>
        <taxon>Bacteria</taxon>
        <taxon>Pseudomonadati</taxon>
        <taxon>Bacteroidota</taxon>
        <taxon>Flavobacteriia</taxon>
        <taxon>Flavobacteriales</taxon>
        <taxon>Weeksellaceae</taxon>
        <taxon>Chryseobacterium group</taxon>
        <taxon>Chryseobacterium</taxon>
    </lineage>
</organism>
<name>A0ABX9IJI6_9FLAO</name>
<dbReference type="SUPFAM" id="SSF55486">
    <property type="entry name" value="Metalloproteases ('zincins'), catalytic domain"/>
    <property type="match status" value="1"/>
</dbReference>
<evidence type="ECO:0000256" key="2">
    <source>
        <dbReference type="ARBA" id="ARBA00023157"/>
    </source>
</evidence>
<protein>
    <submittedName>
        <fullName evidence="5">Zinc metalloprotease</fullName>
    </submittedName>
</protein>
<feature type="domain" description="CUB" evidence="3">
    <location>
        <begin position="532"/>
        <end position="640"/>
    </location>
</feature>
<dbReference type="NCBIfam" id="TIGR04183">
    <property type="entry name" value="Por_Secre_tail"/>
    <property type="match status" value="1"/>
</dbReference>
<keyword evidence="1" id="KW-0732">Signal</keyword>
<dbReference type="PROSITE" id="PS50215">
    <property type="entry name" value="ADAM_MEPRO"/>
    <property type="match status" value="1"/>
</dbReference>
<evidence type="ECO:0000313" key="5">
    <source>
        <dbReference type="EMBL" id="REC74947.1"/>
    </source>
</evidence>
<evidence type="ECO:0000259" key="4">
    <source>
        <dbReference type="PROSITE" id="PS50215"/>
    </source>
</evidence>
<feature type="domain" description="Peptidase M12B" evidence="4">
    <location>
        <begin position="217"/>
        <end position="403"/>
    </location>
</feature>
<dbReference type="PANTHER" id="PTHR11905:SF159">
    <property type="entry name" value="ADAM METALLOPROTEASE"/>
    <property type="match status" value="1"/>
</dbReference>
<keyword evidence="5" id="KW-0482">Metalloprotease</keyword>
<dbReference type="Gene3D" id="3.40.390.10">
    <property type="entry name" value="Collagenase (Catalytic Domain)"/>
    <property type="match status" value="1"/>
</dbReference>
<dbReference type="EMBL" id="QNUF01000013">
    <property type="protein sequence ID" value="REC74947.1"/>
    <property type="molecule type" value="Genomic_DNA"/>
</dbReference>
<dbReference type="Pfam" id="PF18962">
    <property type="entry name" value="Por_Secre_tail"/>
    <property type="match status" value="1"/>
</dbReference>
<dbReference type="Pfam" id="PF00431">
    <property type="entry name" value="CUB"/>
    <property type="match status" value="1"/>
</dbReference>
<dbReference type="CDD" id="cd00041">
    <property type="entry name" value="CUB"/>
    <property type="match status" value="1"/>
</dbReference>
<dbReference type="GO" id="GO:0008237">
    <property type="term" value="F:metallopeptidase activity"/>
    <property type="evidence" value="ECO:0007669"/>
    <property type="project" value="UniProtKB-KW"/>
</dbReference>
<keyword evidence="5" id="KW-0645">Protease</keyword>
<keyword evidence="2" id="KW-1015">Disulfide bond</keyword>
<dbReference type="InterPro" id="IPR024079">
    <property type="entry name" value="MetalloPept_cat_dom_sf"/>
</dbReference>
<reference evidence="5 6" key="1">
    <citation type="journal article" date="2010" name="Syst. Appl. Microbiol.">
        <title>Four new species of Chryseobacterium from the rhizosphere of coastal sand dune plants, Chryseobacterium elymi sp. nov., Chryseobacterium hagamense sp. nov., Chryseobacterium lathyri sp. nov. and Chryseobacterium rhizosphaerae sp. nov.</title>
        <authorList>
            <person name="Cho S.H."/>
            <person name="Lee K.S."/>
            <person name="Shin D.S."/>
            <person name="Han J.H."/>
            <person name="Park K.S."/>
            <person name="Lee C.H."/>
            <person name="Park K.H."/>
            <person name="Kim S.B."/>
        </authorList>
    </citation>
    <scope>NUCLEOTIDE SEQUENCE [LARGE SCALE GENOMIC DNA]</scope>
    <source>
        <strain evidence="5 6">KCTC 22548</strain>
    </source>
</reference>
<dbReference type="PROSITE" id="PS01180">
    <property type="entry name" value="CUB"/>
    <property type="match status" value="1"/>
</dbReference>
<proteinExistence type="predicted"/>
<evidence type="ECO:0000256" key="1">
    <source>
        <dbReference type="ARBA" id="ARBA00022729"/>
    </source>
</evidence>
<gene>
    <name evidence="5" type="ORF">DRF57_12565</name>
</gene>
<keyword evidence="6" id="KW-1185">Reference proteome</keyword>
<dbReference type="InterPro" id="IPR001590">
    <property type="entry name" value="Peptidase_M12B"/>
</dbReference>
<comment type="caution">
    <text evidence="5">The sequence shown here is derived from an EMBL/GenBank/DDBJ whole genome shotgun (WGS) entry which is preliminary data.</text>
</comment>
<dbReference type="SMART" id="SM00042">
    <property type="entry name" value="CUB"/>
    <property type="match status" value="1"/>
</dbReference>
<dbReference type="Gene3D" id="2.60.120.290">
    <property type="entry name" value="Spermadhesin, CUB domain"/>
    <property type="match status" value="1"/>
</dbReference>
<dbReference type="InterPro" id="IPR026444">
    <property type="entry name" value="Secre_tail"/>
</dbReference>
<evidence type="ECO:0000259" key="3">
    <source>
        <dbReference type="PROSITE" id="PS01180"/>
    </source>
</evidence>
<accession>A0ABX9IJI6</accession>
<dbReference type="InterPro" id="IPR035914">
    <property type="entry name" value="Sperma_CUB_dom_sf"/>
</dbReference>
<dbReference type="InterPro" id="IPR000859">
    <property type="entry name" value="CUB_dom"/>
</dbReference>
<keyword evidence="5" id="KW-0378">Hydrolase</keyword>